<gene>
    <name evidence="6" type="ORF">A3D77_00710</name>
</gene>
<feature type="chain" id="PRO_5009522884" description="Carbohydrate-binding module family 96 domain-containing protein" evidence="4">
    <location>
        <begin position="26"/>
        <end position="505"/>
    </location>
</feature>
<accession>A0A1F5ZM99</accession>
<organism evidence="6 7">
    <name type="scientific">Candidatus Gottesmanbacteria bacterium RIFCSPHIGHO2_02_FULL_39_11</name>
    <dbReference type="NCBI Taxonomy" id="1798382"/>
    <lineage>
        <taxon>Bacteria</taxon>
        <taxon>Candidatus Gottesmaniibacteriota</taxon>
    </lineage>
</organism>
<keyword evidence="2" id="KW-0964">Secreted</keyword>
<reference evidence="6 7" key="1">
    <citation type="journal article" date="2016" name="Nat. Commun.">
        <title>Thousands of microbial genomes shed light on interconnected biogeochemical processes in an aquifer system.</title>
        <authorList>
            <person name="Anantharaman K."/>
            <person name="Brown C.T."/>
            <person name="Hug L.A."/>
            <person name="Sharon I."/>
            <person name="Castelle C.J."/>
            <person name="Probst A.J."/>
            <person name="Thomas B.C."/>
            <person name="Singh A."/>
            <person name="Wilkins M.J."/>
            <person name="Karaoz U."/>
            <person name="Brodie E.L."/>
            <person name="Williams K.H."/>
            <person name="Hubbard S.S."/>
            <person name="Banfield J.F."/>
        </authorList>
    </citation>
    <scope>NUCLEOTIDE SEQUENCE [LARGE SCALE GENOMIC DNA]</scope>
</reference>
<dbReference type="GO" id="GO:0005576">
    <property type="term" value="C:extracellular region"/>
    <property type="evidence" value="ECO:0007669"/>
    <property type="project" value="UniProtKB-SubCell"/>
</dbReference>
<evidence type="ECO:0000259" key="5">
    <source>
        <dbReference type="Pfam" id="PF24517"/>
    </source>
</evidence>
<dbReference type="Gene3D" id="1.10.1330.10">
    <property type="entry name" value="Dockerin domain"/>
    <property type="match status" value="1"/>
</dbReference>
<evidence type="ECO:0000313" key="7">
    <source>
        <dbReference type="Proteomes" id="UP000176923"/>
    </source>
</evidence>
<dbReference type="PROSITE" id="PS00018">
    <property type="entry name" value="EF_HAND_1"/>
    <property type="match status" value="1"/>
</dbReference>
<evidence type="ECO:0000256" key="4">
    <source>
        <dbReference type="SAM" id="SignalP"/>
    </source>
</evidence>
<dbReference type="InterPro" id="IPR018247">
    <property type="entry name" value="EF_Hand_1_Ca_BS"/>
</dbReference>
<dbReference type="GO" id="GO:0000272">
    <property type="term" value="P:polysaccharide catabolic process"/>
    <property type="evidence" value="ECO:0007669"/>
    <property type="project" value="InterPro"/>
</dbReference>
<proteinExistence type="predicted"/>
<dbReference type="STRING" id="1798382.A3D77_00710"/>
<protein>
    <recommendedName>
        <fullName evidence="5">Carbohydrate-binding module family 96 domain-containing protein</fullName>
    </recommendedName>
</protein>
<dbReference type="AlphaFoldDB" id="A0A1F5ZM99"/>
<dbReference type="Proteomes" id="UP000176923">
    <property type="component" value="Unassembled WGS sequence"/>
</dbReference>
<feature type="signal peptide" evidence="4">
    <location>
        <begin position="1"/>
        <end position="25"/>
    </location>
</feature>
<dbReference type="SUPFAM" id="SSF49344">
    <property type="entry name" value="CBD9-like"/>
    <property type="match status" value="1"/>
</dbReference>
<dbReference type="Gene3D" id="2.60.40.1190">
    <property type="match status" value="1"/>
</dbReference>
<dbReference type="InterPro" id="IPR055372">
    <property type="entry name" value="CBM96"/>
</dbReference>
<comment type="subcellular location">
    <subcellularLocation>
        <location evidence="1">Secreted</location>
    </subcellularLocation>
</comment>
<evidence type="ECO:0000313" key="6">
    <source>
        <dbReference type="EMBL" id="OGG13227.1"/>
    </source>
</evidence>
<comment type="caution">
    <text evidence="6">The sequence shown here is derived from an EMBL/GenBank/DDBJ whole genome shotgun (WGS) entry which is preliminary data.</text>
</comment>
<name>A0A1F5ZM99_9BACT</name>
<feature type="domain" description="Carbohydrate-binding module family 96" evidence="5">
    <location>
        <begin position="274"/>
        <end position="423"/>
    </location>
</feature>
<sequence>MWKVKFFSFFAFSLLTLFTPSLVWAQPVIHLPYFPYGVRFSETAITWFGAVTGSDNYTDLRLGYSDTELFITNNTFDRLLWYDTNASSPNLQNGDAIIIYLQTSGINQKTFKITAQLNWWESRTTYQKIEELNGSVWQSVAVPFTSISGWRGNAPLDSVDDRGWSMIFHVPFTSLGAGVPTQGTKWKIAGSVLDKNSGNGGVVTTGWPTGIQSTTPTTWATLSFGIPGFIQPQTINNQTVTIRHKLNGIQVVDASVGGDTVCGENLDFFNQWGGKNYAGLDRFNIQNQEDVADWPCFNKEYIHFPLTSVPAGKEIVSARLILHEFGNSGNPGETIHSLIQVMRVKDIWDENTITWNNAPIPIENISSAWVDPAPPLVWPGAEYIWDVSKGVKDSYTEGGPFNIVIYTADYQYSSGKYFVSSDTGDWNEVGRPTVVITYGDLTDISPTPTLSPDRNNDTKVNSMDFGYVSYAYGSSLGQTKYDSLVDFNHDGLINFLDVIYLISRI</sequence>
<dbReference type="InterPro" id="IPR036439">
    <property type="entry name" value="Dockerin_dom_sf"/>
</dbReference>
<dbReference type="SUPFAM" id="SSF63446">
    <property type="entry name" value="Type I dockerin domain"/>
    <property type="match status" value="1"/>
</dbReference>
<keyword evidence="3 4" id="KW-0732">Signal</keyword>
<evidence type="ECO:0000256" key="3">
    <source>
        <dbReference type="ARBA" id="ARBA00022729"/>
    </source>
</evidence>
<dbReference type="EMBL" id="MFJL01000039">
    <property type="protein sequence ID" value="OGG13227.1"/>
    <property type="molecule type" value="Genomic_DNA"/>
</dbReference>
<dbReference type="Pfam" id="PF24517">
    <property type="entry name" value="CBM96"/>
    <property type="match status" value="1"/>
</dbReference>
<evidence type="ECO:0000256" key="2">
    <source>
        <dbReference type="ARBA" id="ARBA00022525"/>
    </source>
</evidence>
<evidence type="ECO:0000256" key="1">
    <source>
        <dbReference type="ARBA" id="ARBA00004613"/>
    </source>
</evidence>
<dbReference type="NCBIfam" id="NF033679">
    <property type="entry name" value="DNRLRE_dom"/>
    <property type="match status" value="1"/>
</dbReference>